<dbReference type="Pfam" id="PF14257">
    <property type="entry name" value="DUF4349"/>
    <property type="match status" value="1"/>
</dbReference>
<organism evidence="6 7">
    <name type="scientific">Subdoligranulum variabile</name>
    <dbReference type="NCBI Taxonomy" id="214851"/>
    <lineage>
        <taxon>Bacteria</taxon>
        <taxon>Bacillati</taxon>
        <taxon>Bacillota</taxon>
        <taxon>Clostridia</taxon>
        <taxon>Eubacteriales</taxon>
        <taxon>Oscillospiraceae</taxon>
        <taxon>Subdoligranulum</taxon>
    </lineage>
</organism>
<dbReference type="PROSITE" id="PS51257">
    <property type="entry name" value="PROKAR_LIPOPROTEIN"/>
    <property type="match status" value="1"/>
</dbReference>
<reference evidence="6" key="1">
    <citation type="journal article" date="2021" name="PeerJ">
        <title>Extensive microbial diversity within the chicken gut microbiome revealed by metagenomics and culture.</title>
        <authorList>
            <person name="Gilroy R."/>
            <person name="Ravi A."/>
            <person name="Getino M."/>
            <person name="Pursley I."/>
            <person name="Horton D.L."/>
            <person name="Alikhan N.F."/>
            <person name="Baker D."/>
            <person name="Gharbi K."/>
            <person name="Hall N."/>
            <person name="Watson M."/>
            <person name="Adriaenssens E.M."/>
            <person name="Foster-Nyarko E."/>
            <person name="Jarju S."/>
            <person name="Secka A."/>
            <person name="Antonio M."/>
            <person name="Oren A."/>
            <person name="Chaudhuri R.R."/>
            <person name="La Ragione R."/>
            <person name="Hildebrand F."/>
            <person name="Pallen M.J."/>
        </authorList>
    </citation>
    <scope>NUCLEOTIDE SEQUENCE</scope>
    <source>
        <strain evidence="6">ChiBcec21-2208</strain>
    </source>
</reference>
<feature type="chain" id="PRO_5037915984" evidence="4">
    <location>
        <begin position="27"/>
        <end position="319"/>
    </location>
</feature>
<feature type="coiled-coil region" evidence="1">
    <location>
        <begin position="146"/>
        <end position="210"/>
    </location>
</feature>
<name>A0A921ILD2_9FIRM</name>
<protein>
    <submittedName>
        <fullName evidence="6">DUF4349 domain-containing protein</fullName>
    </submittedName>
</protein>
<evidence type="ECO:0000256" key="3">
    <source>
        <dbReference type="SAM" id="Phobius"/>
    </source>
</evidence>
<evidence type="ECO:0000259" key="5">
    <source>
        <dbReference type="Pfam" id="PF14257"/>
    </source>
</evidence>
<accession>A0A921ILD2</accession>
<gene>
    <name evidence="6" type="ORF">K8V20_04585</name>
</gene>
<evidence type="ECO:0000313" key="7">
    <source>
        <dbReference type="Proteomes" id="UP000782880"/>
    </source>
</evidence>
<feature type="transmembrane region" description="Helical" evidence="3">
    <location>
        <begin position="248"/>
        <end position="276"/>
    </location>
</feature>
<evidence type="ECO:0000256" key="2">
    <source>
        <dbReference type="SAM" id="MobiDB-lite"/>
    </source>
</evidence>
<feature type="region of interest" description="Disordered" evidence="2">
    <location>
        <begin position="287"/>
        <end position="319"/>
    </location>
</feature>
<sequence length="319" mass="34823">MKKRLSRLAAALLAAALLAGCGGSSAANSSAATYDMNLSQEAAVAEGGGESSLMPEDVSTGENAQQKIIYRADMTLESTDFDTARDALLAAVEDTGSWMEYSHLSGTAEDRDRYANYTVRVPVEHYQDFLTQAGQAGSMLSLNESAENVTSTYIDMEARISSLENQRDRLNELAAKAETTADLLEIESQLSDVQYQLESYTQQLRNLDGQVTYSTVDVTLREVSSLTPTGVTFPQRLADAFAGGWNGFLLFIQGLILALVYLWPLLLIAVVAFVIIRMLVRRHRKNHPLPPKGSRPAPAQYTAPAPTQSEEDSSKPKYL</sequence>
<comment type="caution">
    <text evidence="6">The sequence shown here is derived from an EMBL/GenBank/DDBJ whole genome shotgun (WGS) entry which is preliminary data.</text>
</comment>
<evidence type="ECO:0000256" key="1">
    <source>
        <dbReference type="SAM" id="Coils"/>
    </source>
</evidence>
<feature type="compositionally biased region" description="Low complexity" evidence="2">
    <location>
        <begin position="296"/>
        <end position="308"/>
    </location>
</feature>
<proteinExistence type="predicted"/>
<dbReference type="EMBL" id="DYVE01000118">
    <property type="protein sequence ID" value="HJG27908.1"/>
    <property type="molecule type" value="Genomic_DNA"/>
</dbReference>
<dbReference type="InterPro" id="IPR025645">
    <property type="entry name" value="DUF4349"/>
</dbReference>
<keyword evidence="3" id="KW-1133">Transmembrane helix</keyword>
<evidence type="ECO:0000256" key="4">
    <source>
        <dbReference type="SAM" id="SignalP"/>
    </source>
</evidence>
<keyword evidence="3" id="KW-0812">Transmembrane</keyword>
<keyword evidence="3" id="KW-0472">Membrane</keyword>
<keyword evidence="1" id="KW-0175">Coiled coil</keyword>
<feature type="signal peptide" evidence="4">
    <location>
        <begin position="1"/>
        <end position="26"/>
    </location>
</feature>
<keyword evidence="4" id="KW-0732">Signal</keyword>
<dbReference type="Proteomes" id="UP000782880">
    <property type="component" value="Unassembled WGS sequence"/>
</dbReference>
<reference evidence="6" key="2">
    <citation type="submission" date="2021-09" db="EMBL/GenBank/DDBJ databases">
        <authorList>
            <person name="Gilroy R."/>
        </authorList>
    </citation>
    <scope>NUCLEOTIDE SEQUENCE</scope>
    <source>
        <strain evidence="6">ChiBcec21-2208</strain>
    </source>
</reference>
<evidence type="ECO:0000313" key="6">
    <source>
        <dbReference type="EMBL" id="HJG27908.1"/>
    </source>
</evidence>
<feature type="domain" description="DUF4349" evidence="5">
    <location>
        <begin position="66"/>
        <end position="277"/>
    </location>
</feature>
<dbReference type="AlphaFoldDB" id="A0A921ILD2"/>